<feature type="domain" description="TubC N-terminal docking" evidence="4">
    <location>
        <begin position="2"/>
        <end position="52"/>
    </location>
</feature>
<evidence type="ECO:0000313" key="6">
    <source>
        <dbReference type="Proteomes" id="UP000675554"/>
    </source>
</evidence>
<dbReference type="PANTHER" id="PTHR11487:SF0">
    <property type="entry name" value="S-ACYL FATTY ACID SYNTHASE THIOESTERASE, MEDIUM CHAIN"/>
    <property type="match status" value="1"/>
</dbReference>
<reference evidence="5" key="1">
    <citation type="submission" date="2021-04" db="EMBL/GenBank/DDBJ databases">
        <title>Sequencing of actinobacteria type strains.</title>
        <authorList>
            <person name="Nguyen G.-S."/>
            <person name="Wentzel A."/>
        </authorList>
    </citation>
    <scope>NUCLEOTIDE SEQUENCE</scope>
    <source>
        <strain evidence="5">DSM 42095</strain>
    </source>
</reference>
<dbReference type="PANTHER" id="PTHR11487">
    <property type="entry name" value="THIOESTERASE"/>
    <property type="match status" value="1"/>
</dbReference>
<organism evidence="5 6">
    <name type="scientific">Streptomyces daliensis</name>
    <dbReference type="NCBI Taxonomy" id="299421"/>
    <lineage>
        <taxon>Bacteria</taxon>
        <taxon>Bacillati</taxon>
        <taxon>Actinomycetota</taxon>
        <taxon>Actinomycetes</taxon>
        <taxon>Kitasatosporales</taxon>
        <taxon>Streptomycetaceae</taxon>
        <taxon>Streptomyces</taxon>
    </lineage>
</organism>
<dbReference type="Proteomes" id="UP000675554">
    <property type="component" value="Unassembled WGS sequence"/>
</dbReference>
<accession>A0A8T4ITV3</accession>
<evidence type="ECO:0000256" key="1">
    <source>
        <dbReference type="ARBA" id="ARBA00007169"/>
    </source>
</evidence>
<name>A0A8T4ITV3_9ACTN</name>
<dbReference type="Pfam" id="PF00975">
    <property type="entry name" value="Thioesterase"/>
    <property type="match status" value="1"/>
</dbReference>
<dbReference type="InterPro" id="IPR001031">
    <property type="entry name" value="Thioesterase"/>
</dbReference>
<dbReference type="GO" id="GO:0016787">
    <property type="term" value="F:hydrolase activity"/>
    <property type="evidence" value="ECO:0007669"/>
    <property type="project" value="UniProtKB-KW"/>
</dbReference>
<dbReference type="GO" id="GO:0008610">
    <property type="term" value="P:lipid biosynthetic process"/>
    <property type="evidence" value="ECO:0007669"/>
    <property type="project" value="TreeGrafter"/>
</dbReference>
<keyword evidence="5" id="KW-0378">Hydrolase</keyword>
<comment type="caution">
    <text evidence="5">The sequence shown here is derived from an EMBL/GenBank/DDBJ whole genome shotgun (WGS) entry which is preliminary data.</text>
</comment>
<protein>
    <submittedName>
        <fullName evidence="5">Alpha/beta fold hydrolase</fullName>
    </submittedName>
</protein>
<evidence type="ECO:0000259" key="4">
    <source>
        <dbReference type="Pfam" id="PF18563"/>
    </source>
</evidence>
<dbReference type="Gene3D" id="3.40.50.1820">
    <property type="entry name" value="alpha/beta hydrolase"/>
    <property type="match status" value="1"/>
</dbReference>
<sequence length="326" mass="34936">MIPHLLEDLRKRDILIWAEAGRIRYDAAPGALTPEVVGRLREHREEILRHLERDGDLPDAAQDAHVPSGPEGGGGGEIRLRPLLREAGGAGANGTGTARAVVFVLPPAGAGPAMFQRWREEVPADLDVVLVHAPGREERLEEAAYTHVAPLADRVAEAVGSYDDRAFVLLGHSAGALVAREVARRVGSPRLRLLAVAGSPAPDAVTGDEAEADDGTLLDAMAAWGGTPGEILADPDACSVFLPCLRADLSVVASCRKSPEARERLDIPVIAFSGTEDQVVTHEEMRDWRHWTDGSFRIHRVPGGHFFPVTSGAAIFASITRALDDR</sequence>
<feature type="domain" description="Thioesterase" evidence="3">
    <location>
        <begin position="102"/>
        <end position="317"/>
    </location>
</feature>
<keyword evidence="6" id="KW-1185">Reference proteome</keyword>
<dbReference type="EMBL" id="JAGSMN010000399">
    <property type="protein sequence ID" value="MBR7674880.1"/>
    <property type="molecule type" value="Genomic_DNA"/>
</dbReference>
<feature type="region of interest" description="Disordered" evidence="2">
    <location>
        <begin position="52"/>
        <end position="79"/>
    </location>
</feature>
<dbReference type="Gene3D" id="1.10.10.1830">
    <property type="entry name" value="Non-ribosomal peptide synthase, adenylation domain"/>
    <property type="match status" value="1"/>
</dbReference>
<dbReference type="InterPro" id="IPR029058">
    <property type="entry name" value="AB_hydrolase_fold"/>
</dbReference>
<dbReference type="InterPro" id="IPR044894">
    <property type="entry name" value="TubC_N_sf"/>
</dbReference>
<proteinExistence type="inferred from homology"/>
<evidence type="ECO:0000256" key="2">
    <source>
        <dbReference type="SAM" id="MobiDB-lite"/>
    </source>
</evidence>
<evidence type="ECO:0000313" key="5">
    <source>
        <dbReference type="EMBL" id="MBR7674880.1"/>
    </source>
</evidence>
<dbReference type="InterPro" id="IPR041464">
    <property type="entry name" value="TubC_N"/>
</dbReference>
<evidence type="ECO:0000259" key="3">
    <source>
        <dbReference type="Pfam" id="PF00975"/>
    </source>
</evidence>
<dbReference type="SUPFAM" id="SSF53474">
    <property type="entry name" value="alpha/beta-Hydrolases"/>
    <property type="match status" value="1"/>
</dbReference>
<gene>
    <name evidence="5" type="ORF">KDA82_18005</name>
</gene>
<dbReference type="InterPro" id="IPR012223">
    <property type="entry name" value="TEII"/>
</dbReference>
<dbReference type="Pfam" id="PF18563">
    <property type="entry name" value="TubC_N"/>
    <property type="match status" value="1"/>
</dbReference>
<comment type="similarity">
    <text evidence="1">Belongs to the thioesterase family.</text>
</comment>
<dbReference type="AlphaFoldDB" id="A0A8T4ITV3"/>